<keyword evidence="2" id="KW-1185">Reference proteome</keyword>
<evidence type="ECO:0000313" key="1">
    <source>
        <dbReference type="EMBL" id="GKU91686.1"/>
    </source>
</evidence>
<accession>A0AAV5I221</accession>
<sequence length="72" mass="8092">MAVVARLMQIRRALSVLALDQPQNNLLGEFPSQFLPSTTTFLSSRSNFIWQMVSNSSKFNSPSKQGCRKSRS</sequence>
<dbReference type="Proteomes" id="UP001054252">
    <property type="component" value="Unassembled WGS sequence"/>
</dbReference>
<dbReference type="AlphaFoldDB" id="A0AAV5I221"/>
<proteinExistence type="predicted"/>
<comment type="caution">
    <text evidence="1">The sequence shown here is derived from an EMBL/GenBank/DDBJ whole genome shotgun (WGS) entry which is preliminary data.</text>
</comment>
<name>A0AAV5I221_9ROSI</name>
<evidence type="ECO:0000313" key="2">
    <source>
        <dbReference type="Proteomes" id="UP001054252"/>
    </source>
</evidence>
<reference evidence="1 2" key="1">
    <citation type="journal article" date="2021" name="Commun. Biol.">
        <title>The genome of Shorea leprosula (Dipterocarpaceae) highlights the ecological relevance of drought in aseasonal tropical rainforests.</title>
        <authorList>
            <person name="Ng K.K.S."/>
            <person name="Kobayashi M.J."/>
            <person name="Fawcett J.A."/>
            <person name="Hatakeyama M."/>
            <person name="Paape T."/>
            <person name="Ng C.H."/>
            <person name="Ang C.C."/>
            <person name="Tnah L.H."/>
            <person name="Lee C.T."/>
            <person name="Nishiyama T."/>
            <person name="Sese J."/>
            <person name="O'Brien M.J."/>
            <person name="Copetti D."/>
            <person name="Mohd Noor M.I."/>
            <person name="Ong R.C."/>
            <person name="Putra M."/>
            <person name="Sireger I.Z."/>
            <person name="Indrioko S."/>
            <person name="Kosugi Y."/>
            <person name="Izuno A."/>
            <person name="Isagi Y."/>
            <person name="Lee S.L."/>
            <person name="Shimizu K.K."/>
        </authorList>
    </citation>
    <scope>NUCLEOTIDE SEQUENCE [LARGE SCALE GENOMIC DNA]</scope>
    <source>
        <strain evidence="1">214</strain>
    </source>
</reference>
<dbReference type="EMBL" id="BPVZ01000005">
    <property type="protein sequence ID" value="GKU91686.1"/>
    <property type="molecule type" value="Genomic_DNA"/>
</dbReference>
<protein>
    <submittedName>
        <fullName evidence="1">Uncharacterized protein</fullName>
    </submittedName>
</protein>
<gene>
    <name evidence="1" type="ORF">SLEP1_g5520</name>
</gene>
<organism evidence="1 2">
    <name type="scientific">Rubroshorea leprosula</name>
    <dbReference type="NCBI Taxonomy" id="152421"/>
    <lineage>
        <taxon>Eukaryota</taxon>
        <taxon>Viridiplantae</taxon>
        <taxon>Streptophyta</taxon>
        <taxon>Embryophyta</taxon>
        <taxon>Tracheophyta</taxon>
        <taxon>Spermatophyta</taxon>
        <taxon>Magnoliopsida</taxon>
        <taxon>eudicotyledons</taxon>
        <taxon>Gunneridae</taxon>
        <taxon>Pentapetalae</taxon>
        <taxon>rosids</taxon>
        <taxon>malvids</taxon>
        <taxon>Malvales</taxon>
        <taxon>Dipterocarpaceae</taxon>
        <taxon>Rubroshorea</taxon>
    </lineage>
</organism>